<dbReference type="InterPro" id="IPR001492">
    <property type="entry name" value="Flagellin"/>
</dbReference>
<evidence type="ECO:0000256" key="4">
    <source>
        <dbReference type="ARBA" id="ARBA00022525"/>
    </source>
</evidence>
<dbReference type="InterPro" id="IPR001029">
    <property type="entry name" value="Flagellin_N"/>
</dbReference>
<dbReference type="PANTHER" id="PTHR42792">
    <property type="entry name" value="FLAGELLIN"/>
    <property type="match status" value="1"/>
</dbReference>
<proteinExistence type="inferred from homology"/>
<comment type="caution">
    <text evidence="7">The sequence shown here is derived from an EMBL/GenBank/DDBJ whole genome shotgun (WGS) entry which is preliminary data.</text>
</comment>
<keyword evidence="7" id="KW-0966">Cell projection</keyword>
<evidence type="ECO:0000256" key="1">
    <source>
        <dbReference type="ARBA" id="ARBA00004365"/>
    </source>
</evidence>
<name>A0ABS7V884_9GAMM</name>
<keyword evidence="7" id="KW-0282">Flagellum</keyword>
<comment type="subcellular location">
    <subcellularLocation>
        <location evidence="1">Bacterial flagellum</location>
    </subcellularLocation>
    <subcellularLocation>
        <location evidence="2">Secreted</location>
    </subcellularLocation>
</comment>
<evidence type="ECO:0000313" key="7">
    <source>
        <dbReference type="EMBL" id="MBZ6065114.1"/>
    </source>
</evidence>
<dbReference type="InterPro" id="IPR013384">
    <property type="entry name" value="Flagell_FlgL"/>
</dbReference>
<keyword evidence="5" id="KW-0975">Bacterial flagellum</keyword>
<evidence type="ECO:0000256" key="2">
    <source>
        <dbReference type="ARBA" id="ARBA00004613"/>
    </source>
</evidence>
<accession>A0ABS7V884</accession>
<dbReference type="EMBL" id="JAIRBT010000003">
    <property type="protein sequence ID" value="MBZ6065114.1"/>
    <property type="molecule type" value="Genomic_DNA"/>
</dbReference>
<evidence type="ECO:0000259" key="6">
    <source>
        <dbReference type="Pfam" id="PF00669"/>
    </source>
</evidence>
<feature type="domain" description="Flagellin N-terminal" evidence="6">
    <location>
        <begin position="3"/>
        <end position="140"/>
    </location>
</feature>
<dbReference type="Gene3D" id="1.20.1330.10">
    <property type="entry name" value="f41 fragment of flagellin, N-terminal domain"/>
    <property type="match status" value="1"/>
</dbReference>
<keyword evidence="4" id="KW-0964">Secreted</keyword>
<evidence type="ECO:0000313" key="8">
    <source>
        <dbReference type="Proteomes" id="UP000774958"/>
    </source>
</evidence>
<sequence length="401" mass="43352">MRVTTNMIYNRNLSSLTSSNERLNNAYEQWQTGDKFKTAGQDPAGMNQKLELTNEIDLYKQYSINGGLLENSLSHEDTILDALNSTMMSARTLILKSNSGVLSQDDRNSIASELSGLQKQMFDLINTKNAQGDYIFGGNQSQKQPYVKDSSGNYVFQGDTGQRFIQISPTVSIPANDNGLGIFESVPTRRTASSGSAGLSVKISDQGQFDNYYQQNYNPVGGNNFTLETTAGTPNTYQIKDGGGAVIQSGDLSAEGTVAFNGMELKVTGAIGGAPLGFGLDAPKNDNILNGMQSFIEALQDPTVVQDELLAKAADGLVHLDNARLRIDRAQGDVGARLNNLKQVMDSNSSLDVFNKTVRAKVSEADIYEVIAAIATEEAALSASQTAFSRIGRLTLFDYIR</sequence>
<organism evidence="7 8">
    <name type="scientific">Aeromonas schubertii</name>
    <dbReference type="NCBI Taxonomy" id="652"/>
    <lineage>
        <taxon>Bacteria</taxon>
        <taxon>Pseudomonadati</taxon>
        <taxon>Pseudomonadota</taxon>
        <taxon>Gammaproteobacteria</taxon>
        <taxon>Aeromonadales</taxon>
        <taxon>Aeromonadaceae</taxon>
        <taxon>Aeromonas</taxon>
    </lineage>
</organism>
<evidence type="ECO:0000256" key="3">
    <source>
        <dbReference type="ARBA" id="ARBA00005709"/>
    </source>
</evidence>
<dbReference type="PANTHER" id="PTHR42792:SF1">
    <property type="entry name" value="FLAGELLAR HOOK-ASSOCIATED PROTEIN 3"/>
    <property type="match status" value="1"/>
</dbReference>
<dbReference type="Proteomes" id="UP000774958">
    <property type="component" value="Unassembled WGS sequence"/>
</dbReference>
<gene>
    <name evidence="7" type="primary">flgL</name>
    <name evidence="7" type="ORF">LA374_02645</name>
</gene>
<keyword evidence="8" id="KW-1185">Reference proteome</keyword>
<protein>
    <submittedName>
        <fullName evidence="7">Flagellar hook-associated protein FlgL</fullName>
    </submittedName>
</protein>
<dbReference type="SUPFAM" id="SSF64518">
    <property type="entry name" value="Phase 1 flagellin"/>
    <property type="match status" value="1"/>
</dbReference>
<comment type="similarity">
    <text evidence="3">Belongs to the bacterial flagellin family.</text>
</comment>
<dbReference type="NCBIfam" id="TIGR02550">
    <property type="entry name" value="flagell_flgL"/>
    <property type="match status" value="1"/>
</dbReference>
<reference evidence="7 8" key="1">
    <citation type="submission" date="2021-09" db="EMBL/GenBank/DDBJ databases">
        <title>Aeromonas schubertii isolated from Asian sea bass.</title>
        <authorList>
            <person name="Pinpimai K."/>
        </authorList>
    </citation>
    <scope>NUCLEOTIDE SEQUENCE [LARGE SCALE GENOMIC DNA]</scope>
    <source>
        <strain evidence="7 8">CHULA2021a</strain>
    </source>
</reference>
<dbReference type="Pfam" id="PF00669">
    <property type="entry name" value="Flagellin_N"/>
    <property type="match status" value="1"/>
</dbReference>
<dbReference type="RefSeq" id="WP_224162109.1">
    <property type="nucleotide sequence ID" value="NZ_JAIRBT010000003.1"/>
</dbReference>
<keyword evidence="7" id="KW-0969">Cilium</keyword>
<evidence type="ECO:0000256" key="5">
    <source>
        <dbReference type="ARBA" id="ARBA00023143"/>
    </source>
</evidence>